<name>A0AAD8PKV5_9PEZI</name>
<dbReference type="InterPro" id="IPR003819">
    <property type="entry name" value="TauD/TfdA-like"/>
</dbReference>
<sequence length="323" mass="36574">MWPITMTLRTAPYDSAVHLRAPYSENTVFPLSLAASRPDTHIAHLVAAIQELSSNEKLRALLYEHGAVYFQNLDEFSQFAHAFGWTAHEDIGNPVRRTIRAKNVATANEGPNTQPVDPHNEFGLSPHYPAYQGWNLYRVALHKFLRLGSKGVKYQRFYPNGPRDQTSSEGTTVLQAYGRKVLDSDDAETARTKIENEVKRLSTAQWVCENQFDSNPMGDLRVWQHLPAVRDHPRTGQTAFFNNVVSRFLNALNADTLQPPHINKEGRYQPPAFYGNSSAIRREFLDSAVEIIKETRALVSWEEGNVLLSDNHAVQHAREPWTG</sequence>
<evidence type="ECO:0000313" key="4">
    <source>
        <dbReference type="Proteomes" id="UP001230504"/>
    </source>
</evidence>
<dbReference type="AlphaFoldDB" id="A0AAD8PKV5"/>
<dbReference type="PANTHER" id="PTHR10696:SF21">
    <property type="entry name" value="TAUD_TFDA-LIKE DOMAIN-CONTAINING PROTEIN"/>
    <property type="match status" value="1"/>
</dbReference>
<proteinExistence type="predicted"/>
<gene>
    <name evidence="3" type="ORF">LY79DRAFT_679488</name>
</gene>
<comment type="caution">
    <text evidence="3">The sequence shown here is derived from an EMBL/GenBank/DDBJ whole genome shotgun (WGS) entry which is preliminary data.</text>
</comment>
<dbReference type="SUPFAM" id="SSF51197">
    <property type="entry name" value="Clavaminate synthase-like"/>
    <property type="match status" value="1"/>
</dbReference>
<dbReference type="GeneID" id="85448761"/>
<accession>A0AAD8PKV5</accession>
<dbReference type="RefSeq" id="XP_060407921.1">
    <property type="nucleotide sequence ID" value="XM_060564521.1"/>
</dbReference>
<feature type="domain" description="TauD/TfdA-like" evidence="2">
    <location>
        <begin position="199"/>
        <end position="322"/>
    </location>
</feature>
<evidence type="ECO:0000313" key="3">
    <source>
        <dbReference type="EMBL" id="KAK1569713.1"/>
    </source>
</evidence>
<dbReference type="InterPro" id="IPR050411">
    <property type="entry name" value="AlphaKG_dependent_hydroxylases"/>
</dbReference>
<reference evidence="3" key="1">
    <citation type="submission" date="2021-06" db="EMBL/GenBank/DDBJ databases">
        <title>Comparative genomics, transcriptomics and evolutionary studies reveal genomic signatures of adaptation to plant cell wall in hemibiotrophic fungi.</title>
        <authorList>
            <consortium name="DOE Joint Genome Institute"/>
            <person name="Baroncelli R."/>
            <person name="Diaz J.F."/>
            <person name="Benocci T."/>
            <person name="Peng M."/>
            <person name="Battaglia E."/>
            <person name="Haridas S."/>
            <person name="Andreopoulos W."/>
            <person name="Labutti K."/>
            <person name="Pangilinan J."/>
            <person name="Floch G.L."/>
            <person name="Makela M.R."/>
            <person name="Henrissat B."/>
            <person name="Grigoriev I.V."/>
            <person name="Crouch J.A."/>
            <person name="De Vries R.P."/>
            <person name="Sukno S.A."/>
            <person name="Thon M.R."/>
        </authorList>
    </citation>
    <scope>NUCLEOTIDE SEQUENCE</scope>
    <source>
        <strain evidence="3">CBS 125086</strain>
    </source>
</reference>
<dbReference type="PANTHER" id="PTHR10696">
    <property type="entry name" value="GAMMA-BUTYROBETAINE HYDROXYLASE-RELATED"/>
    <property type="match status" value="1"/>
</dbReference>
<keyword evidence="1" id="KW-0560">Oxidoreductase</keyword>
<evidence type="ECO:0000256" key="1">
    <source>
        <dbReference type="ARBA" id="ARBA00023002"/>
    </source>
</evidence>
<dbReference type="GO" id="GO:0016491">
    <property type="term" value="F:oxidoreductase activity"/>
    <property type="evidence" value="ECO:0007669"/>
    <property type="project" value="UniProtKB-KW"/>
</dbReference>
<organism evidence="3 4">
    <name type="scientific">Colletotrichum navitas</name>
    <dbReference type="NCBI Taxonomy" id="681940"/>
    <lineage>
        <taxon>Eukaryota</taxon>
        <taxon>Fungi</taxon>
        <taxon>Dikarya</taxon>
        <taxon>Ascomycota</taxon>
        <taxon>Pezizomycotina</taxon>
        <taxon>Sordariomycetes</taxon>
        <taxon>Hypocreomycetidae</taxon>
        <taxon>Glomerellales</taxon>
        <taxon>Glomerellaceae</taxon>
        <taxon>Colletotrichum</taxon>
        <taxon>Colletotrichum graminicola species complex</taxon>
    </lineage>
</organism>
<evidence type="ECO:0000259" key="2">
    <source>
        <dbReference type="Pfam" id="PF02668"/>
    </source>
</evidence>
<dbReference type="Pfam" id="PF02668">
    <property type="entry name" value="TauD"/>
    <property type="match status" value="1"/>
</dbReference>
<dbReference type="EMBL" id="JAHLJV010000125">
    <property type="protein sequence ID" value="KAK1569713.1"/>
    <property type="molecule type" value="Genomic_DNA"/>
</dbReference>
<dbReference type="Proteomes" id="UP001230504">
    <property type="component" value="Unassembled WGS sequence"/>
</dbReference>
<dbReference type="Gene3D" id="3.60.130.10">
    <property type="entry name" value="Clavaminate synthase-like"/>
    <property type="match status" value="2"/>
</dbReference>
<dbReference type="InterPro" id="IPR042098">
    <property type="entry name" value="TauD-like_sf"/>
</dbReference>
<keyword evidence="4" id="KW-1185">Reference proteome</keyword>
<protein>
    <recommendedName>
        <fullName evidence="2">TauD/TfdA-like domain-containing protein</fullName>
    </recommendedName>
</protein>